<evidence type="ECO:0000313" key="5">
    <source>
        <dbReference type="EnsemblMetazoa" id="tetur07g06510.1"/>
    </source>
</evidence>
<dbReference type="STRING" id="32264.T1K9X5"/>
<dbReference type="eggNOG" id="KOG2397">
    <property type="taxonomic scope" value="Eukaryota"/>
</dbReference>
<accession>T1K9X5</accession>
<protein>
    <recommendedName>
        <fullName evidence="4">MRH domain-containing protein</fullName>
    </recommendedName>
</protein>
<sequence>MITQLVCLVTTVITLINSVENLVNPVPIRIVSEQSTRLSSTPSPKSLATVKPPANFSGPSALRLLENQCFTYLDELYQYRFCPFRNVTQHETTSNWSRFEGVLGIWSGEWSIGNNTFLSMKYRDGDLCSSKTGQIRRRVKVYPICGASNRLLNASEPDLCRYEMYFETPLICDTKNIKVYPTLDENLRSKWDLLETLRLNQLITNKAYTFQVDQIFREAGLIHRNMFAIGAEKDDEEEPQFDNLAQCKRAYKNLMKEKTHSAKI</sequence>
<dbReference type="InterPro" id="IPR009011">
    <property type="entry name" value="Man6P_isomerase_rcpt-bd_dom_sf"/>
</dbReference>
<evidence type="ECO:0000256" key="2">
    <source>
        <dbReference type="ARBA" id="ARBA00023157"/>
    </source>
</evidence>
<dbReference type="PROSITE" id="PS51914">
    <property type="entry name" value="MRH"/>
    <property type="match status" value="1"/>
</dbReference>
<organism evidence="5 6">
    <name type="scientific">Tetranychus urticae</name>
    <name type="common">Two-spotted spider mite</name>
    <dbReference type="NCBI Taxonomy" id="32264"/>
    <lineage>
        <taxon>Eukaryota</taxon>
        <taxon>Metazoa</taxon>
        <taxon>Ecdysozoa</taxon>
        <taxon>Arthropoda</taxon>
        <taxon>Chelicerata</taxon>
        <taxon>Arachnida</taxon>
        <taxon>Acari</taxon>
        <taxon>Acariformes</taxon>
        <taxon>Trombidiformes</taxon>
        <taxon>Prostigmata</taxon>
        <taxon>Eleutherengona</taxon>
        <taxon>Raphignathae</taxon>
        <taxon>Tetranychoidea</taxon>
        <taxon>Tetranychidae</taxon>
        <taxon>Tetranychus</taxon>
    </lineage>
</organism>
<keyword evidence="2" id="KW-1015">Disulfide bond</keyword>
<dbReference type="KEGG" id="tut:107362095"/>
<dbReference type="EMBL" id="CAEY01001893">
    <property type="status" value="NOT_ANNOTATED_CDS"/>
    <property type="molecule type" value="Genomic_DNA"/>
</dbReference>
<dbReference type="HOGENOM" id="CLU_075705_0_0_1"/>
<dbReference type="Gene3D" id="2.70.130.10">
    <property type="entry name" value="Mannose-6-phosphate receptor binding domain"/>
    <property type="match status" value="1"/>
</dbReference>
<dbReference type="InterPro" id="IPR044865">
    <property type="entry name" value="MRH_dom"/>
</dbReference>
<evidence type="ECO:0000256" key="3">
    <source>
        <dbReference type="SAM" id="SignalP"/>
    </source>
</evidence>
<dbReference type="OMA" id="CGSKNRQ"/>
<dbReference type="PANTHER" id="PTHR12630:SF6">
    <property type="entry name" value="N-ACETYLGLUCOSAMINE-1-PHOSPHOTRANSFERASE SUBUNIT GAMMA"/>
    <property type="match status" value="1"/>
</dbReference>
<feature type="domain" description="MRH" evidence="4">
    <location>
        <begin position="67"/>
        <end position="174"/>
    </location>
</feature>
<dbReference type="SUPFAM" id="SSF50911">
    <property type="entry name" value="Mannose 6-phosphate receptor domain"/>
    <property type="match status" value="1"/>
</dbReference>
<proteinExistence type="predicted"/>
<reference evidence="6" key="1">
    <citation type="submission" date="2011-08" db="EMBL/GenBank/DDBJ databases">
        <authorList>
            <person name="Rombauts S."/>
        </authorList>
    </citation>
    <scope>NUCLEOTIDE SEQUENCE</scope>
    <source>
        <strain evidence="6">London</strain>
    </source>
</reference>
<keyword evidence="1 3" id="KW-0732">Signal</keyword>
<dbReference type="AlphaFoldDB" id="T1K9X5"/>
<gene>
    <name evidence="5" type="primary">107362095</name>
</gene>
<dbReference type="PANTHER" id="PTHR12630">
    <property type="entry name" value="N-LINKED OLIGOSACCHARIDE PROCESSING"/>
    <property type="match status" value="1"/>
</dbReference>
<feature type="signal peptide" evidence="3">
    <location>
        <begin position="1"/>
        <end position="21"/>
    </location>
</feature>
<feature type="chain" id="PRO_5004581182" description="MRH domain-containing protein" evidence="3">
    <location>
        <begin position="22"/>
        <end position="264"/>
    </location>
</feature>
<dbReference type="OrthoDB" id="28322at2759"/>
<dbReference type="Proteomes" id="UP000015104">
    <property type="component" value="Unassembled WGS sequence"/>
</dbReference>
<evidence type="ECO:0000259" key="4">
    <source>
        <dbReference type="PROSITE" id="PS51914"/>
    </source>
</evidence>
<evidence type="ECO:0000256" key="1">
    <source>
        <dbReference type="ARBA" id="ARBA00022729"/>
    </source>
</evidence>
<dbReference type="InterPro" id="IPR012913">
    <property type="entry name" value="OS9-like_dom"/>
</dbReference>
<dbReference type="InterPro" id="IPR039794">
    <property type="entry name" value="Gtb1-like"/>
</dbReference>
<dbReference type="GO" id="GO:0005794">
    <property type="term" value="C:Golgi apparatus"/>
    <property type="evidence" value="ECO:0007669"/>
    <property type="project" value="TreeGrafter"/>
</dbReference>
<evidence type="ECO:0000313" key="6">
    <source>
        <dbReference type="Proteomes" id="UP000015104"/>
    </source>
</evidence>
<dbReference type="Pfam" id="PF07915">
    <property type="entry name" value="PRKCSH"/>
    <property type="match status" value="1"/>
</dbReference>
<name>T1K9X5_TETUR</name>
<reference evidence="5" key="2">
    <citation type="submission" date="2015-06" db="UniProtKB">
        <authorList>
            <consortium name="EnsemblMetazoa"/>
        </authorList>
    </citation>
    <scope>IDENTIFICATION</scope>
</reference>
<keyword evidence="6" id="KW-1185">Reference proteome</keyword>
<dbReference type="EnsemblMetazoa" id="tetur07g06510.1">
    <property type="protein sequence ID" value="tetur07g06510.1"/>
    <property type="gene ID" value="tetur07g06510"/>
</dbReference>